<reference evidence="1" key="1">
    <citation type="submission" date="2020-01" db="EMBL/GenBank/DDBJ databases">
        <authorList>
            <person name="Mishra B."/>
        </authorList>
    </citation>
    <scope>NUCLEOTIDE SEQUENCE [LARGE SCALE GENOMIC DNA]</scope>
</reference>
<protein>
    <submittedName>
        <fullName evidence="1">Uncharacterized protein</fullName>
    </submittedName>
</protein>
<name>A0A6D2KUR8_9BRAS</name>
<gene>
    <name evidence="1" type="ORF">MERR_LOCUS47891</name>
</gene>
<dbReference type="EMBL" id="CACVBM020001829">
    <property type="protein sequence ID" value="CAA7060655.1"/>
    <property type="molecule type" value="Genomic_DNA"/>
</dbReference>
<proteinExistence type="predicted"/>
<comment type="caution">
    <text evidence="1">The sequence shown here is derived from an EMBL/GenBank/DDBJ whole genome shotgun (WGS) entry which is preliminary data.</text>
</comment>
<keyword evidence="2" id="KW-1185">Reference proteome</keyword>
<organism evidence="1 2">
    <name type="scientific">Microthlaspi erraticum</name>
    <dbReference type="NCBI Taxonomy" id="1685480"/>
    <lineage>
        <taxon>Eukaryota</taxon>
        <taxon>Viridiplantae</taxon>
        <taxon>Streptophyta</taxon>
        <taxon>Embryophyta</taxon>
        <taxon>Tracheophyta</taxon>
        <taxon>Spermatophyta</taxon>
        <taxon>Magnoliopsida</taxon>
        <taxon>eudicotyledons</taxon>
        <taxon>Gunneridae</taxon>
        <taxon>Pentapetalae</taxon>
        <taxon>rosids</taxon>
        <taxon>malvids</taxon>
        <taxon>Brassicales</taxon>
        <taxon>Brassicaceae</taxon>
        <taxon>Coluteocarpeae</taxon>
        <taxon>Microthlaspi</taxon>
    </lineage>
</organism>
<evidence type="ECO:0000313" key="1">
    <source>
        <dbReference type="EMBL" id="CAA7060655.1"/>
    </source>
</evidence>
<evidence type="ECO:0000313" key="2">
    <source>
        <dbReference type="Proteomes" id="UP000467841"/>
    </source>
</evidence>
<accession>A0A6D2KUR8</accession>
<sequence>MNERMRMRIDNKPVSDFLGLIKLNQGELFALPNKVPGFISRLPSPPNTQRASYAGGQIFAIFSVKGLSPANIVRLFFRALTYLPPPVAADHSTDFVRR</sequence>
<dbReference type="AlphaFoldDB" id="A0A6D2KUR8"/>
<dbReference type="Proteomes" id="UP000467841">
    <property type="component" value="Unassembled WGS sequence"/>
</dbReference>